<comment type="cofactor">
    <cofactor evidence="1">
        <name>Mg(2+)</name>
        <dbReference type="ChEBI" id="CHEBI:18420"/>
    </cofactor>
</comment>
<accession>A0ABW4YMT6</accession>
<keyword evidence="2" id="KW-0479">Metal-binding</keyword>
<dbReference type="SUPFAM" id="SSF56784">
    <property type="entry name" value="HAD-like"/>
    <property type="match status" value="1"/>
</dbReference>
<evidence type="ECO:0000256" key="3">
    <source>
        <dbReference type="ARBA" id="ARBA00022801"/>
    </source>
</evidence>
<keyword evidence="4" id="KW-0460">Magnesium</keyword>
<gene>
    <name evidence="5" type="ORF">ACFSJH_14685</name>
</gene>
<evidence type="ECO:0000256" key="1">
    <source>
        <dbReference type="ARBA" id="ARBA00001946"/>
    </source>
</evidence>
<reference evidence="6" key="1">
    <citation type="journal article" date="2019" name="Int. J. Syst. Evol. Microbiol.">
        <title>The Global Catalogue of Microorganisms (GCM) 10K type strain sequencing project: providing services to taxonomists for standard genome sequencing and annotation.</title>
        <authorList>
            <consortium name="The Broad Institute Genomics Platform"/>
            <consortium name="The Broad Institute Genome Sequencing Center for Infectious Disease"/>
            <person name="Wu L."/>
            <person name="Ma J."/>
        </authorList>
    </citation>
    <scope>NUCLEOTIDE SEQUENCE [LARGE SCALE GENOMIC DNA]</scope>
    <source>
        <strain evidence="6">GH52</strain>
    </source>
</reference>
<dbReference type="RefSeq" id="WP_377773673.1">
    <property type="nucleotide sequence ID" value="NZ_JBHUHO010000033.1"/>
</dbReference>
<evidence type="ECO:0000313" key="5">
    <source>
        <dbReference type="EMBL" id="MFD2116973.1"/>
    </source>
</evidence>
<dbReference type="NCBIfam" id="TIGR01549">
    <property type="entry name" value="HAD-SF-IA-v1"/>
    <property type="match status" value="1"/>
</dbReference>
<proteinExistence type="predicted"/>
<dbReference type="EC" id="3.1.3.-" evidence="5"/>
<evidence type="ECO:0000313" key="6">
    <source>
        <dbReference type="Proteomes" id="UP001597362"/>
    </source>
</evidence>
<dbReference type="EMBL" id="JBHUHO010000033">
    <property type="protein sequence ID" value="MFD2116973.1"/>
    <property type="molecule type" value="Genomic_DNA"/>
</dbReference>
<protein>
    <submittedName>
        <fullName evidence="5">HAD family hydrolase</fullName>
        <ecNumber evidence="5">3.1.3.-</ecNumber>
    </submittedName>
</protein>
<dbReference type="InterPro" id="IPR006439">
    <property type="entry name" value="HAD-SF_hydro_IA"/>
</dbReference>
<dbReference type="InterPro" id="IPR023214">
    <property type="entry name" value="HAD_sf"/>
</dbReference>
<evidence type="ECO:0000256" key="4">
    <source>
        <dbReference type="ARBA" id="ARBA00022842"/>
    </source>
</evidence>
<name>A0ABW4YMT6_9BACL</name>
<keyword evidence="3 5" id="KW-0378">Hydrolase</keyword>
<organism evidence="5 6">
    <name type="scientific">Paenibacillus yanchengensis</name>
    <dbReference type="NCBI Taxonomy" id="2035833"/>
    <lineage>
        <taxon>Bacteria</taxon>
        <taxon>Bacillati</taxon>
        <taxon>Bacillota</taxon>
        <taxon>Bacilli</taxon>
        <taxon>Bacillales</taxon>
        <taxon>Paenibacillaceae</taxon>
        <taxon>Paenibacillus</taxon>
    </lineage>
</organism>
<dbReference type="Proteomes" id="UP001597362">
    <property type="component" value="Unassembled WGS sequence"/>
</dbReference>
<comment type="caution">
    <text evidence="5">The sequence shown here is derived from an EMBL/GenBank/DDBJ whole genome shotgun (WGS) entry which is preliminary data.</text>
</comment>
<dbReference type="Gene3D" id="3.40.50.1000">
    <property type="entry name" value="HAD superfamily/HAD-like"/>
    <property type="match status" value="1"/>
</dbReference>
<dbReference type="InterPro" id="IPR036412">
    <property type="entry name" value="HAD-like_sf"/>
</dbReference>
<evidence type="ECO:0000256" key="2">
    <source>
        <dbReference type="ARBA" id="ARBA00022723"/>
    </source>
</evidence>
<dbReference type="InterPro" id="IPR051400">
    <property type="entry name" value="HAD-like_hydrolase"/>
</dbReference>
<sequence>MKVVVFDLDDTLYDELTYVRSGFRAVANSLAVRYGADANELSELMWNTMISKGRGKVFDVALASIQQLTKENVKYCVIVYRKHEPEKLELFEDAQIMLGRLEAHQVPRYIVTDGNKLVQYRKIKALQLEERVNKYFITHRFGLKHSKPSPYCFNKIAQLEGVEPSDIVYVGDNIAKDFVGIKELGFQTVRILRGSYISLERSEEYHAHHDIHSLLELSKIYSL</sequence>
<dbReference type="Pfam" id="PF00702">
    <property type="entry name" value="Hydrolase"/>
    <property type="match status" value="1"/>
</dbReference>
<dbReference type="PANTHER" id="PTHR46470:SF2">
    <property type="entry name" value="GLYCERALDEHYDE 3-PHOSPHATE PHOSPHATASE"/>
    <property type="match status" value="1"/>
</dbReference>
<dbReference type="SFLD" id="SFLDG01129">
    <property type="entry name" value="C1.5:_HAD__Beta-PGM__Phosphata"/>
    <property type="match status" value="1"/>
</dbReference>
<dbReference type="GO" id="GO:0016787">
    <property type="term" value="F:hydrolase activity"/>
    <property type="evidence" value="ECO:0007669"/>
    <property type="project" value="UniProtKB-KW"/>
</dbReference>
<dbReference type="SFLD" id="SFLDS00003">
    <property type="entry name" value="Haloacid_Dehalogenase"/>
    <property type="match status" value="1"/>
</dbReference>
<keyword evidence="6" id="KW-1185">Reference proteome</keyword>
<dbReference type="PANTHER" id="PTHR46470">
    <property type="entry name" value="N-ACYLNEURAMINATE-9-PHOSPHATASE"/>
    <property type="match status" value="1"/>
</dbReference>
<dbReference type="Gene3D" id="1.10.150.520">
    <property type="match status" value="1"/>
</dbReference>